<feature type="transmembrane region" description="Helical" evidence="1">
    <location>
        <begin position="45"/>
        <end position="64"/>
    </location>
</feature>
<accession>A0ABV9S8M0</accession>
<keyword evidence="1" id="KW-1133">Transmembrane helix</keyword>
<evidence type="ECO:0000313" key="2">
    <source>
        <dbReference type="EMBL" id="MFC4856811.1"/>
    </source>
</evidence>
<organism evidence="2 3">
    <name type="scientific">Actinophytocola glycyrrhizae</name>
    <dbReference type="NCBI Taxonomy" id="2044873"/>
    <lineage>
        <taxon>Bacteria</taxon>
        <taxon>Bacillati</taxon>
        <taxon>Actinomycetota</taxon>
        <taxon>Actinomycetes</taxon>
        <taxon>Pseudonocardiales</taxon>
        <taxon>Pseudonocardiaceae</taxon>
    </lineage>
</organism>
<keyword evidence="3" id="KW-1185">Reference proteome</keyword>
<evidence type="ECO:0000313" key="3">
    <source>
        <dbReference type="Proteomes" id="UP001595859"/>
    </source>
</evidence>
<feature type="transmembrane region" description="Helical" evidence="1">
    <location>
        <begin position="71"/>
        <end position="94"/>
    </location>
</feature>
<gene>
    <name evidence="2" type="ORF">ACFPCV_25180</name>
</gene>
<reference evidence="3" key="1">
    <citation type="journal article" date="2019" name="Int. J. Syst. Evol. Microbiol.">
        <title>The Global Catalogue of Microorganisms (GCM) 10K type strain sequencing project: providing services to taxonomists for standard genome sequencing and annotation.</title>
        <authorList>
            <consortium name="The Broad Institute Genomics Platform"/>
            <consortium name="The Broad Institute Genome Sequencing Center for Infectious Disease"/>
            <person name="Wu L."/>
            <person name="Ma J."/>
        </authorList>
    </citation>
    <scope>NUCLEOTIDE SEQUENCE [LARGE SCALE GENOMIC DNA]</scope>
    <source>
        <strain evidence="3">ZS-22-S1</strain>
    </source>
</reference>
<keyword evidence="1" id="KW-0472">Membrane</keyword>
<proteinExistence type="predicted"/>
<keyword evidence="1" id="KW-0812">Transmembrane</keyword>
<evidence type="ECO:0000256" key="1">
    <source>
        <dbReference type="SAM" id="Phobius"/>
    </source>
</evidence>
<dbReference type="EMBL" id="JBHSIS010000011">
    <property type="protein sequence ID" value="MFC4856811.1"/>
    <property type="molecule type" value="Genomic_DNA"/>
</dbReference>
<name>A0ABV9S8M0_9PSEU</name>
<protein>
    <submittedName>
        <fullName evidence="2">Uncharacterized protein</fullName>
    </submittedName>
</protein>
<comment type="caution">
    <text evidence="2">The sequence shown here is derived from an EMBL/GenBank/DDBJ whole genome shotgun (WGS) entry which is preliminary data.</text>
</comment>
<feature type="transmembrane region" description="Helical" evidence="1">
    <location>
        <begin position="21"/>
        <end position="39"/>
    </location>
</feature>
<dbReference type="Proteomes" id="UP001595859">
    <property type="component" value="Unassembled WGS sequence"/>
</dbReference>
<sequence length="97" mass="9495">MSWRKAGKAAGGALLDGVREWIAIIGGLGAGLGAGLLIWQGGVGSVAGIVCLVLAVGALVAAFFGMRDRDLGGWAGAIIALILGIATFVAFGLATGT</sequence>
<dbReference type="RefSeq" id="WP_378058798.1">
    <property type="nucleotide sequence ID" value="NZ_JBHSIS010000011.1"/>
</dbReference>